<dbReference type="Gene3D" id="3.30.1390.10">
    <property type="match status" value="1"/>
</dbReference>
<gene>
    <name evidence="3" type="ORF">LPB136_08155</name>
</gene>
<dbReference type="KEGG" id="ten:LPB136_08155"/>
<keyword evidence="1" id="KW-0812">Transmembrane</keyword>
<sequence length="125" mass="14556">MKIQINNKQFDKSELIKLIAKNKLQVIIHIRNVANIGLKDAKEIVENLYKNPNYYDNSVIKIAEKDFSEKESIILDRKNNTTERILNTHKKFGSHIVKNQSIAKKWMYAIGFALIITLLYLLVIN</sequence>
<evidence type="ECO:0000259" key="2">
    <source>
        <dbReference type="Pfam" id="PF00542"/>
    </source>
</evidence>
<organism evidence="3 4">
    <name type="scientific">Tenacibaculum todarodis</name>
    <dbReference type="NCBI Taxonomy" id="1850252"/>
    <lineage>
        <taxon>Bacteria</taxon>
        <taxon>Pseudomonadati</taxon>
        <taxon>Bacteroidota</taxon>
        <taxon>Flavobacteriia</taxon>
        <taxon>Flavobacteriales</taxon>
        <taxon>Flavobacteriaceae</taxon>
        <taxon>Tenacibaculum</taxon>
    </lineage>
</organism>
<dbReference type="AlphaFoldDB" id="A0A1L3JJJ3"/>
<dbReference type="GO" id="GO:0006412">
    <property type="term" value="P:translation"/>
    <property type="evidence" value="ECO:0007669"/>
    <property type="project" value="InterPro"/>
</dbReference>
<dbReference type="InterPro" id="IPR013823">
    <property type="entry name" value="Ribosomal_bL12_C"/>
</dbReference>
<reference evidence="3 4" key="1">
    <citation type="submission" date="2016-11" db="EMBL/GenBank/DDBJ databases">
        <title>Tenacibaculum sp. LPB0136, isolated from marine environment.</title>
        <authorList>
            <person name="Kim E."/>
            <person name="Yi H."/>
        </authorList>
    </citation>
    <scope>NUCLEOTIDE SEQUENCE [LARGE SCALE GENOMIC DNA]</scope>
    <source>
        <strain evidence="3 4">LPB0136</strain>
    </source>
</reference>
<dbReference type="OrthoDB" id="1446647at2"/>
<feature type="domain" description="Large ribosomal subunit protein bL12 C-terminal" evidence="2">
    <location>
        <begin position="19"/>
        <end position="48"/>
    </location>
</feature>
<keyword evidence="1" id="KW-1133">Transmembrane helix</keyword>
<dbReference type="InterPro" id="IPR014719">
    <property type="entry name" value="Ribosomal_bL12_C/ClpS-like"/>
</dbReference>
<evidence type="ECO:0000313" key="4">
    <source>
        <dbReference type="Proteomes" id="UP000181898"/>
    </source>
</evidence>
<accession>A0A1L3JJJ3</accession>
<dbReference type="Proteomes" id="UP000181898">
    <property type="component" value="Chromosome"/>
</dbReference>
<dbReference type="Pfam" id="PF00542">
    <property type="entry name" value="Ribosomal_L12"/>
    <property type="match status" value="1"/>
</dbReference>
<evidence type="ECO:0000256" key="1">
    <source>
        <dbReference type="SAM" id="Phobius"/>
    </source>
</evidence>
<feature type="transmembrane region" description="Helical" evidence="1">
    <location>
        <begin position="106"/>
        <end position="124"/>
    </location>
</feature>
<name>A0A1L3JJJ3_9FLAO</name>
<dbReference type="STRING" id="1850252.LPB136_08155"/>
<protein>
    <recommendedName>
        <fullName evidence="2">Large ribosomal subunit protein bL12 C-terminal domain-containing protein</fullName>
    </recommendedName>
</protein>
<dbReference type="EMBL" id="CP018155">
    <property type="protein sequence ID" value="APG65325.1"/>
    <property type="molecule type" value="Genomic_DNA"/>
</dbReference>
<keyword evidence="4" id="KW-1185">Reference proteome</keyword>
<proteinExistence type="predicted"/>
<dbReference type="SUPFAM" id="SSF54736">
    <property type="entry name" value="ClpS-like"/>
    <property type="match status" value="1"/>
</dbReference>
<keyword evidence="1" id="KW-0472">Membrane</keyword>
<dbReference type="GO" id="GO:0003735">
    <property type="term" value="F:structural constituent of ribosome"/>
    <property type="evidence" value="ECO:0007669"/>
    <property type="project" value="InterPro"/>
</dbReference>
<evidence type="ECO:0000313" key="3">
    <source>
        <dbReference type="EMBL" id="APG65325.1"/>
    </source>
</evidence>
<dbReference type="RefSeq" id="WP_072555839.1">
    <property type="nucleotide sequence ID" value="NZ_CP018155.1"/>
</dbReference>